<evidence type="ECO:0000313" key="1">
    <source>
        <dbReference type="EMBL" id="VDO75461.1"/>
    </source>
</evidence>
<dbReference type="AlphaFoldDB" id="A0A183NG68"/>
<sequence>MWPLKVEDIATILTNVIMAAVPDVPKRVRKQIVHETNITNAIILNAEVGNQQYNNAITKDVNFQKIFMLKQQHEKLQSSNCNINNEVIENNDQEGNIDRNEICSQSLVYKYVSFERLPPVTLSSQPMHLTVPNLHGNRPSIGFEDLSSHNNNNMI</sequence>
<keyword evidence="2" id="KW-1185">Reference proteome</keyword>
<gene>
    <name evidence="1" type="ORF">SMTD_LOCUS1104</name>
</gene>
<evidence type="ECO:0000313" key="2">
    <source>
        <dbReference type="Proteomes" id="UP000269396"/>
    </source>
</evidence>
<reference evidence="1 2" key="1">
    <citation type="submission" date="2018-11" db="EMBL/GenBank/DDBJ databases">
        <authorList>
            <consortium name="Pathogen Informatics"/>
        </authorList>
    </citation>
    <scope>NUCLEOTIDE SEQUENCE [LARGE SCALE GENOMIC DNA]</scope>
    <source>
        <strain>Denwood</strain>
        <strain evidence="2">Zambia</strain>
    </source>
</reference>
<name>A0A183NG68_9TREM</name>
<proteinExistence type="predicted"/>
<accession>A0A183NG68</accession>
<organism evidence="1 2">
    <name type="scientific">Schistosoma mattheei</name>
    <dbReference type="NCBI Taxonomy" id="31246"/>
    <lineage>
        <taxon>Eukaryota</taxon>
        <taxon>Metazoa</taxon>
        <taxon>Spiralia</taxon>
        <taxon>Lophotrochozoa</taxon>
        <taxon>Platyhelminthes</taxon>
        <taxon>Trematoda</taxon>
        <taxon>Digenea</taxon>
        <taxon>Strigeidida</taxon>
        <taxon>Schistosomatoidea</taxon>
        <taxon>Schistosomatidae</taxon>
        <taxon>Schistosoma</taxon>
    </lineage>
</organism>
<dbReference type="Proteomes" id="UP000269396">
    <property type="component" value="Unassembled WGS sequence"/>
</dbReference>
<protein>
    <submittedName>
        <fullName evidence="1">Uncharacterized protein</fullName>
    </submittedName>
</protein>
<dbReference type="EMBL" id="UZAL01001137">
    <property type="protein sequence ID" value="VDO75461.1"/>
    <property type="molecule type" value="Genomic_DNA"/>
</dbReference>